<dbReference type="EMBL" id="FNUG01000007">
    <property type="protein sequence ID" value="SEF06599.1"/>
    <property type="molecule type" value="Genomic_DNA"/>
</dbReference>
<accession>A0A1H5NY67</accession>
<dbReference type="GO" id="GO:0009234">
    <property type="term" value="P:menaquinone biosynthetic process"/>
    <property type="evidence" value="ECO:0007669"/>
    <property type="project" value="UniProtKB-UniRule"/>
</dbReference>
<feature type="binding site" evidence="5">
    <location>
        <position position="68"/>
    </location>
    <ligand>
        <name>S-adenosyl-L-methionine</name>
        <dbReference type="ChEBI" id="CHEBI:59789"/>
    </ligand>
</feature>
<reference evidence="6 7" key="1">
    <citation type="submission" date="2016-10" db="EMBL/GenBank/DDBJ databases">
        <authorList>
            <person name="de Groot N.N."/>
        </authorList>
    </citation>
    <scope>NUCLEOTIDE SEQUENCE [LARGE SCALE GENOMIC DNA]</scope>
    <source>
        <strain evidence="6 7">DSM 23553</strain>
    </source>
</reference>
<keyword evidence="7" id="KW-1185">Reference proteome</keyword>
<dbReference type="RefSeq" id="WP_093113801.1">
    <property type="nucleotide sequence ID" value="NZ_FNGG01000007.1"/>
</dbReference>
<dbReference type="InterPro" id="IPR004033">
    <property type="entry name" value="UbiE/COQ5_MeTrFase"/>
</dbReference>
<dbReference type="InterPro" id="IPR023576">
    <property type="entry name" value="UbiE/COQ5_MeTrFase_CS"/>
</dbReference>
<name>A0A1H5NY67_9FLAO</name>
<dbReference type="STRING" id="390640.SAMN04488034_1078"/>
<evidence type="ECO:0000256" key="4">
    <source>
        <dbReference type="ARBA" id="ARBA00022691"/>
    </source>
</evidence>
<dbReference type="HAMAP" id="MF_01813">
    <property type="entry name" value="MenG_UbiE_methyltr"/>
    <property type="match status" value="1"/>
</dbReference>
<dbReference type="PROSITE" id="PS01183">
    <property type="entry name" value="UBIE_1"/>
    <property type="match status" value="1"/>
</dbReference>
<feature type="binding site" evidence="5">
    <location>
        <position position="87"/>
    </location>
    <ligand>
        <name>S-adenosyl-L-methionine</name>
        <dbReference type="ChEBI" id="CHEBI:59789"/>
    </ligand>
</feature>
<keyword evidence="1 5" id="KW-0474">Menaquinone biosynthesis</keyword>
<comment type="similarity">
    <text evidence="5">Belongs to the class I-like SAM-binding methyltransferase superfamily. MenG/UbiE family.</text>
</comment>
<dbReference type="GO" id="GO:0043770">
    <property type="term" value="F:demethylmenaquinone methyltransferase activity"/>
    <property type="evidence" value="ECO:0007669"/>
    <property type="project" value="UniProtKB-UniRule"/>
</dbReference>
<dbReference type="NCBIfam" id="NF001244">
    <property type="entry name" value="PRK00216.1-5"/>
    <property type="match status" value="1"/>
</dbReference>
<feature type="binding site" evidence="5">
    <location>
        <begin position="115"/>
        <end position="116"/>
    </location>
    <ligand>
        <name>S-adenosyl-L-methionine</name>
        <dbReference type="ChEBI" id="CHEBI:59789"/>
    </ligand>
</feature>
<gene>
    <name evidence="5" type="primary">menG</name>
    <name evidence="6" type="ORF">SAMN04488034_1078</name>
</gene>
<dbReference type="Pfam" id="PF01209">
    <property type="entry name" value="Ubie_methyltran"/>
    <property type="match status" value="1"/>
</dbReference>
<keyword evidence="4 5" id="KW-0949">S-adenosyl-L-methionine</keyword>
<organism evidence="6 7">
    <name type="scientific">Salinimicrobium catena</name>
    <dbReference type="NCBI Taxonomy" id="390640"/>
    <lineage>
        <taxon>Bacteria</taxon>
        <taxon>Pseudomonadati</taxon>
        <taxon>Bacteroidota</taxon>
        <taxon>Flavobacteriia</taxon>
        <taxon>Flavobacteriales</taxon>
        <taxon>Flavobacteriaceae</taxon>
        <taxon>Salinimicrobium</taxon>
    </lineage>
</organism>
<dbReference type="PANTHER" id="PTHR43591:SF24">
    <property type="entry name" value="2-METHOXY-6-POLYPRENYL-1,4-BENZOQUINOL METHYLASE, MITOCHONDRIAL"/>
    <property type="match status" value="1"/>
</dbReference>
<dbReference type="NCBIfam" id="TIGR01934">
    <property type="entry name" value="MenG_MenH_UbiE"/>
    <property type="match status" value="1"/>
</dbReference>
<dbReference type="UniPathway" id="UPA00079">
    <property type="reaction ID" value="UER00169"/>
</dbReference>
<proteinExistence type="inferred from homology"/>
<evidence type="ECO:0000313" key="7">
    <source>
        <dbReference type="Proteomes" id="UP000199448"/>
    </source>
</evidence>
<dbReference type="CDD" id="cd02440">
    <property type="entry name" value="AdoMet_MTases"/>
    <property type="match status" value="1"/>
</dbReference>
<dbReference type="SUPFAM" id="SSF53335">
    <property type="entry name" value="S-adenosyl-L-methionine-dependent methyltransferases"/>
    <property type="match status" value="1"/>
</dbReference>
<evidence type="ECO:0000256" key="3">
    <source>
        <dbReference type="ARBA" id="ARBA00022679"/>
    </source>
</evidence>
<keyword evidence="3 5" id="KW-0808">Transferase</keyword>
<dbReference type="PROSITE" id="PS51608">
    <property type="entry name" value="SAM_MT_UBIE"/>
    <property type="match status" value="1"/>
</dbReference>
<dbReference type="Gene3D" id="3.40.50.150">
    <property type="entry name" value="Vaccinia Virus protein VP39"/>
    <property type="match status" value="1"/>
</dbReference>
<comment type="function">
    <text evidence="5">Methyltransferase required for the conversion of demethylmenaquinol (DMKH2) to menaquinol (MKH2).</text>
</comment>
<sequence>MSKKITPYKDSDLNKKKQVEQMFDTISTNYDGLNRVISFGIDVKWRKKVVKLVGSTNPNSVLDIATGTGDLAISLAGTGASQVIGLDLSEGMLAVGRKKIAEKGLSERIEMVQGDSEALPFEDNSFDAITVAFGVRNFEDLEKGLSEIHRILKPGGIFVVLETSVPTKFPFKQGYHFYTKNLLPVIGKLFSKDKVAYSYLSESAAAFPYGENFNNILRKTGFINVEDKPQTMGVATIYTASK</sequence>
<dbReference type="InterPro" id="IPR029063">
    <property type="entry name" value="SAM-dependent_MTases_sf"/>
</dbReference>
<comment type="catalytic activity">
    <reaction evidence="5">
        <text>a 2-demethylmenaquinol + S-adenosyl-L-methionine = a menaquinol + S-adenosyl-L-homocysteine + H(+)</text>
        <dbReference type="Rhea" id="RHEA:42640"/>
        <dbReference type="Rhea" id="RHEA-COMP:9539"/>
        <dbReference type="Rhea" id="RHEA-COMP:9563"/>
        <dbReference type="ChEBI" id="CHEBI:15378"/>
        <dbReference type="ChEBI" id="CHEBI:18151"/>
        <dbReference type="ChEBI" id="CHEBI:55437"/>
        <dbReference type="ChEBI" id="CHEBI:57856"/>
        <dbReference type="ChEBI" id="CHEBI:59789"/>
        <dbReference type="EC" id="2.1.1.163"/>
    </reaction>
</comment>
<dbReference type="PANTHER" id="PTHR43591">
    <property type="entry name" value="METHYLTRANSFERASE"/>
    <property type="match status" value="1"/>
</dbReference>
<evidence type="ECO:0000256" key="1">
    <source>
        <dbReference type="ARBA" id="ARBA00022428"/>
    </source>
</evidence>
<evidence type="ECO:0000256" key="5">
    <source>
        <dbReference type="HAMAP-Rule" id="MF_01813"/>
    </source>
</evidence>
<keyword evidence="2 5" id="KW-0489">Methyltransferase</keyword>
<dbReference type="GO" id="GO:0032259">
    <property type="term" value="P:methylation"/>
    <property type="evidence" value="ECO:0007669"/>
    <property type="project" value="UniProtKB-KW"/>
</dbReference>
<evidence type="ECO:0000313" key="6">
    <source>
        <dbReference type="EMBL" id="SEF06599.1"/>
    </source>
</evidence>
<protein>
    <recommendedName>
        <fullName evidence="5">Demethylmenaquinone methyltransferase</fullName>
        <ecNumber evidence="5">2.1.1.163</ecNumber>
    </recommendedName>
</protein>
<dbReference type="OrthoDB" id="9808140at2"/>
<comment type="caution">
    <text evidence="5">Lacks conserved residue(s) required for the propagation of feature annotation.</text>
</comment>
<dbReference type="AlphaFoldDB" id="A0A1H5NY67"/>
<dbReference type="Proteomes" id="UP000199448">
    <property type="component" value="Unassembled WGS sequence"/>
</dbReference>
<dbReference type="EC" id="2.1.1.163" evidence="5"/>
<comment type="pathway">
    <text evidence="5">Quinol/quinone metabolism; menaquinone biosynthesis; menaquinol from 1,4-dihydroxy-2-naphthoate: step 2/2.</text>
</comment>
<evidence type="ECO:0000256" key="2">
    <source>
        <dbReference type="ARBA" id="ARBA00022603"/>
    </source>
</evidence>